<proteinExistence type="predicted"/>
<dbReference type="EMBL" id="JASBWR010000023">
    <property type="protein sequence ID" value="KAJ9107943.1"/>
    <property type="molecule type" value="Genomic_DNA"/>
</dbReference>
<accession>A0ACC2W953</accession>
<sequence length="423" mass="44656">MAASTGGGMNFNPRMRPRAMSVTMKIKGEVGPDGSDDEFEMDETSAGGMAVDGEEGSTKVLSGVGLGQGSGGIKGKRKGMVFKCESCAKVYRHPSCLSKHRWEHSPHWASSSKLLLSKHQQVQLLERIKAATILVHLDPKNPASGKPLPEDKSLWPAAVSPSSRNAKMPHRMSISQTINKASSGSPYSATSSLPAQAGREFRKPSPAGSSSSTESSDRSNSADHDSGYSSGNQVIAAGGSALGWGAATVRPMPQPVQSSQAISGSPLLPGGRQSFSGPRPSSSFRSGNTGSVSDLGFAGIHIGSPRSISDMTVSGDQSNAMFHVGSTGTAKGHNLFSASPYSAHLRLPESSVRSNGFHGAIEEDDEDALDDDDEITHRHDFVDPMKKIAAGKLITSRMSVDRDQGKISEDVADMEWEANDMEM</sequence>
<dbReference type="Proteomes" id="UP001241377">
    <property type="component" value="Unassembled WGS sequence"/>
</dbReference>
<comment type="caution">
    <text evidence="1">The sequence shown here is derived from an EMBL/GenBank/DDBJ whole genome shotgun (WGS) entry which is preliminary data.</text>
</comment>
<keyword evidence="2" id="KW-1185">Reference proteome</keyword>
<organism evidence="1 2">
    <name type="scientific">Naganishia cerealis</name>
    <dbReference type="NCBI Taxonomy" id="610337"/>
    <lineage>
        <taxon>Eukaryota</taxon>
        <taxon>Fungi</taxon>
        <taxon>Dikarya</taxon>
        <taxon>Basidiomycota</taxon>
        <taxon>Agaricomycotina</taxon>
        <taxon>Tremellomycetes</taxon>
        <taxon>Filobasidiales</taxon>
        <taxon>Filobasidiaceae</taxon>
        <taxon>Naganishia</taxon>
    </lineage>
</organism>
<reference evidence="1" key="1">
    <citation type="submission" date="2023-04" db="EMBL/GenBank/DDBJ databases">
        <title>Draft Genome sequencing of Naganishia species isolated from polar environments using Oxford Nanopore Technology.</title>
        <authorList>
            <person name="Leo P."/>
            <person name="Venkateswaran K."/>
        </authorList>
    </citation>
    <scope>NUCLEOTIDE SEQUENCE</scope>
    <source>
        <strain evidence="1">MNA-CCFEE 5261</strain>
    </source>
</reference>
<evidence type="ECO:0000313" key="1">
    <source>
        <dbReference type="EMBL" id="KAJ9107943.1"/>
    </source>
</evidence>
<protein>
    <submittedName>
        <fullName evidence="1">Uncharacterized protein</fullName>
    </submittedName>
</protein>
<evidence type="ECO:0000313" key="2">
    <source>
        <dbReference type="Proteomes" id="UP001241377"/>
    </source>
</evidence>
<gene>
    <name evidence="1" type="ORF">QFC19_002686</name>
</gene>
<name>A0ACC2W953_9TREE</name>